<accession>A0A1M7PT72</accession>
<dbReference type="EMBL" id="FRCZ01000004">
    <property type="protein sequence ID" value="SHN20560.1"/>
    <property type="molecule type" value="Genomic_DNA"/>
</dbReference>
<dbReference type="OrthoDB" id="2361087at2"/>
<protein>
    <submittedName>
        <fullName evidence="2">Uncharacterized protein YqkB</fullName>
    </submittedName>
</protein>
<dbReference type="InterPro" id="IPR000361">
    <property type="entry name" value="ATAP_core_dom"/>
</dbReference>
<evidence type="ECO:0000313" key="2">
    <source>
        <dbReference type="EMBL" id="SHN20560.1"/>
    </source>
</evidence>
<proteinExistence type="predicted"/>
<sequence>MRLTITNQALDKLTELDNKDNTILALSYDTEGCGCGVNGMPTIALIDEKEENHQQVICDQREVVVHKQQATFFANEMTLDYNGATFRLTSPNEMLNPFIHVSTVSATL</sequence>
<dbReference type="RefSeq" id="WP_073202161.1">
    <property type="nucleotide sequence ID" value="NZ_FRCZ01000004.1"/>
</dbReference>
<dbReference type="Pfam" id="PF01521">
    <property type="entry name" value="Fe-S_biosyn"/>
    <property type="match status" value="1"/>
</dbReference>
<dbReference type="SUPFAM" id="SSF89360">
    <property type="entry name" value="HesB-like domain"/>
    <property type="match status" value="1"/>
</dbReference>
<evidence type="ECO:0000313" key="3">
    <source>
        <dbReference type="Proteomes" id="UP000184184"/>
    </source>
</evidence>
<gene>
    <name evidence="2" type="ORF">SAMN05216179_2496</name>
</gene>
<dbReference type="STRING" id="1027249.SAMN05216179_2496"/>
<feature type="domain" description="Core" evidence="1">
    <location>
        <begin position="1"/>
        <end position="98"/>
    </location>
</feature>
<reference evidence="2 3" key="1">
    <citation type="submission" date="2016-11" db="EMBL/GenBank/DDBJ databases">
        <authorList>
            <person name="Jaros S."/>
            <person name="Januszkiewicz K."/>
            <person name="Wedrychowicz H."/>
        </authorList>
    </citation>
    <scope>NUCLEOTIDE SEQUENCE [LARGE SCALE GENOMIC DNA]</scope>
    <source>
        <strain evidence="2 3">CGMCC 1.10681</strain>
    </source>
</reference>
<keyword evidence="3" id="KW-1185">Reference proteome</keyword>
<dbReference type="InterPro" id="IPR035903">
    <property type="entry name" value="HesB-like_dom_sf"/>
</dbReference>
<name>A0A1M7PT72_9BACI</name>
<dbReference type="Gene3D" id="2.60.300.12">
    <property type="entry name" value="HesB-like domain"/>
    <property type="match status" value="1"/>
</dbReference>
<organism evidence="2 3">
    <name type="scientific">Gracilibacillus kekensis</name>
    <dbReference type="NCBI Taxonomy" id="1027249"/>
    <lineage>
        <taxon>Bacteria</taxon>
        <taxon>Bacillati</taxon>
        <taxon>Bacillota</taxon>
        <taxon>Bacilli</taxon>
        <taxon>Bacillales</taxon>
        <taxon>Bacillaceae</taxon>
        <taxon>Gracilibacillus</taxon>
    </lineage>
</organism>
<dbReference type="Proteomes" id="UP000184184">
    <property type="component" value="Unassembled WGS sequence"/>
</dbReference>
<evidence type="ECO:0000259" key="1">
    <source>
        <dbReference type="Pfam" id="PF01521"/>
    </source>
</evidence>
<dbReference type="AlphaFoldDB" id="A0A1M7PT72"/>